<dbReference type="GO" id="GO:0019464">
    <property type="term" value="P:glycine decarboxylation via glycine cleavage system"/>
    <property type="evidence" value="ECO:0007669"/>
    <property type="project" value="InterPro"/>
</dbReference>
<dbReference type="PANTHER" id="PTHR11715">
    <property type="entry name" value="GLYCINE CLEAVAGE SYSTEM H PROTEIN"/>
    <property type="match status" value="1"/>
</dbReference>
<dbReference type="Proteomes" id="UP000262954">
    <property type="component" value="Unassembled WGS sequence"/>
</dbReference>
<dbReference type="GO" id="GO:0009249">
    <property type="term" value="P:protein lipoylation"/>
    <property type="evidence" value="ECO:0007669"/>
    <property type="project" value="TreeGrafter"/>
</dbReference>
<name>A0A354M3Q8_9BACT</name>
<comment type="caution">
    <text evidence="2">The sequence shown here is derived from an EMBL/GenBank/DDBJ whole genome shotgun (WGS) entry which is preliminary data.</text>
</comment>
<evidence type="ECO:0000313" key="2">
    <source>
        <dbReference type="EMBL" id="HBJ09147.1"/>
    </source>
</evidence>
<dbReference type="AlphaFoldDB" id="A0A354M3Q8"/>
<dbReference type="PANTHER" id="PTHR11715:SF3">
    <property type="entry name" value="GLYCINE CLEAVAGE SYSTEM H PROTEIN-RELATED"/>
    <property type="match status" value="1"/>
</dbReference>
<dbReference type="InterPro" id="IPR002930">
    <property type="entry name" value="GCV_H"/>
</dbReference>
<dbReference type="RefSeq" id="WP_022599925.1">
    <property type="nucleotide sequence ID" value="NZ_AP028032.1"/>
</dbReference>
<dbReference type="EMBL" id="DNWC01000119">
    <property type="protein sequence ID" value="HBJ09147.1"/>
    <property type="molecule type" value="Genomic_DNA"/>
</dbReference>
<dbReference type="Pfam" id="PF01597">
    <property type="entry name" value="GCV_H"/>
    <property type="match status" value="1"/>
</dbReference>
<proteinExistence type="predicted"/>
<dbReference type="CDD" id="cd06848">
    <property type="entry name" value="GCS_H"/>
    <property type="match status" value="1"/>
</dbReference>
<organism evidence="2 3">
    <name type="scientific">Coprobacter fastidiosus</name>
    <dbReference type="NCBI Taxonomy" id="1099853"/>
    <lineage>
        <taxon>Bacteria</taxon>
        <taxon>Pseudomonadati</taxon>
        <taxon>Bacteroidota</taxon>
        <taxon>Bacteroidia</taxon>
        <taxon>Bacteroidales</taxon>
        <taxon>Barnesiellaceae</taxon>
        <taxon>Coprobacter</taxon>
    </lineage>
</organism>
<evidence type="ECO:0000256" key="1">
    <source>
        <dbReference type="ARBA" id="ARBA00022823"/>
    </source>
</evidence>
<gene>
    <name evidence="2" type="ORF">DDY73_09095</name>
</gene>
<dbReference type="GO" id="GO:0005829">
    <property type="term" value="C:cytosol"/>
    <property type="evidence" value="ECO:0007669"/>
    <property type="project" value="TreeGrafter"/>
</dbReference>
<dbReference type="Gene3D" id="2.40.50.100">
    <property type="match status" value="1"/>
</dbReference>
<dbReference type="PROSITE" id="PS51257">
    <property type="entry name" value="PROKAR_LIPOPROTEIN"/>
    <property type="match status" value="1"/>
</dbReference>
<dbReference type="SUPFAM" id="SSF51230">
    <property type="entry name" value="Single hybrid motif"/>
    <property type="match status" value="1"/>
</dbReference>
<protein>
    <submittedName>
        <fullName evidence="2">Glycine cleavage system protein H</fullName>
    </submittedName>
</protein>
<keyword evidence="1" id="KW-0450">Lipoyl</keyword>
<evidence type="ECO:0000313" key="3">
    <source>
        <dbReference type="Proteomes" id="UP000262954"/>
    </source>
</evidence>
<dbReference type="GeneID" id="92928864"/>
<sequence length="195" mass="22121">MKKFMIIACLVLIACFVWGINLRNDSGKQVGIDTGTEEVEDASEPESIGINKNSESAVRYNPGRQNRSVRNYPEGRRYTTNHVWVQPEGDYCWVGITDYLQERLGDIVYVSVDGIDEYFDKNTVFATIESISEVCDLYMPLSGTILGVNNILEDSPGMLNSNAHEYPIIMLKPDDSLEFEELLPANEYSIYIDNW</sequence>
<accession>A0A354M3Q8</accession>
<dbReference type="InterPro" id="IPR011053">
    <property type="entry name" value="Single_hybrid_motif"/>
</dbReference>
<dbReference type="InterPro" id="IPR033753">
    <property type="entry name" value="GCV_H/Fam206"/>
</dbReference>
<dbReference type="GO" id="GO:0005960">
    <property type="term" value="C:glycine cleavage complex"/>
    <property type="evidence" value="ECO:0007669"/>
    <property type="project" value="InterPro"/>
</dbReference>
<reference evidence="2 3" key="1">
    <citation type="journal article" date="2018" name="Nat. Biotechnol.">
        <title>A standardized bacterial taxonomy based on genome phylogeny substantially revises the tree of life.</title>
        <authorList>
            <person name="Parks D.H."/>
            <person name="Chuvochina M."/>
            <person name="Waite D.W."/>
            <person name="Rinke C."/>
            <person name="Skarshewski A."/>
            <person name="Chaumeil P.A."/>
            <person name="Hugenholtz P."/>
        </authorList>
    </citation>
    <scope>NUCLEOTIDE SEQUENCE [LARGE SCALE GENOMIC DNA]</scope>
    <source>
        <strain evidence="2">UBA11482</strain>
    </source>
</reference>